<proteinExistence type="predicted"/>
<comment type="caution">
    <text evidence="2">The sequence shown here is derived from an EMBL/GenBank/DDBJ whole genome shotgun (WGS) entry which is preliminary data.</text>
</comment>
<accession>A0A9W8ZAQ3</accession>
<evidence type="ECO:0000313" key="2">
    <source>
        <dbReference type="EMBL" id="KAJ4401864.1"/>
    </source>
</evidence>
<dbReference type="OrthoDB" id="5322539at2759"/>
<dbReference type="AlphaFoldDB" id="A0A9W8ZAQ3"/>
<evidence type="ECO:0000313" key="3">
    <source>
        <dbReference type="Proteomes" id="UP001140510"/>
    </source>
</evidence>
<dbReference type="Proteomes" id="UP001140510">
    <property type="component" value="Unassembled WGS sequence"/>
</dbReference>
<reference evidence="2" key="1">
    <citation type="submission" date="2022-10" db="EMBL/GenBank/DDBJ databases">
        <title>Tapping the CABI collections for fungal endophytes: first genome assemblies for Collariella, Neodidymelliopsis, Ascochyta clinopodiicola, Didymella pomorum, Didymosphaeria variabile, Neocosmospora piperis and Neocucurbitaria cava.</title>
        <authorList>
            <person name="Hill R."/>
        </authorList>
    </citation>
    <scope>NUCLEOTIDE SEQUENCE</scope>
    <source>
        <strain evidence="2">IMI 355091</strain>
    </source>
</reference>
<evidence type="ECO:0000256" key="1">
    <source>
        <dbReference type="SAM" id="MobiDB-lite"/>
    </source>
</evidence>
<keyword evidence="3" id="KW-1185">Reference proteome</keyword>
<dbReference type="EMBL" id="JAPEVA010000068">
    <property type="protein sequence ID" value="KAJ4401864.1"/>
    <property type="molecule type" value="Genomic_DNA"/>
</dbReference>
<dbReference type="PANTHER" id="PTHR35041">
    <property type="entry name" value="MEDIATOR OF RNA POLYMERASE II TRANSCRIPTION SUBUNIT 1"/>
    <property type="match status" value="1"/>
</dbReference>
<dbReference type="PANTHER" id="PTHR35041:SF6">
    <property type="entry name" value="FORMYLMETHIONINE DEFORMYLASE-LIKE PROTEIN-RELATED"/>
    <property type="match status" value="1"/>
</dbReference>
<name>A0A9W8ZAQ3_9PLEO</name>
<sequence length="243" mass="27177">MTFNAIEKDALKFNYNNKYRYDQTTTNLGNSSFDTPEYKDWLNGLPAWNQKAMSRAFLDSIGYNYYTILEHSILNLKRFGQNSSFMFDPREHLTINRASINELVADVTISALSLNTWYSSITTHGSQYKNVYGFVHPVNFSAPYAPCLGLTLVFIVLGLNALRPDGVAATDGGFLQIMMTTRVNTVMSRKAREGSLGGRENVPQALKDLKARFGELVGESEAEGEKRNGFGTVGETVGLKRER</sequence>
<gene>
    <name evidence="2" type="ORF">N0V91_007647</name>
</gene>
<feature type="region of interest" description="Disordered" evidence="1">
    <location>
        <begin position="220"/>
        <end position="243"/>
    </location>
</feature>
<protein>
    <submittedName>
        <fullName evidence="2">Uncharacterized protein</fullName>
    </submittedName>
</protein>
<organism evidence="2 3">
    <name type="scientific">Didymella pomorum</name>
    <dbReference type="NCBI Taxonomy" id="749634"/>
    <lineage>
        <taxon>Eukaryota</taxon>
        <taxon>Fungi</taxon>
        <taxon>Dikarya</taxon>
        <taxon>Ascomycota</taxon>
        <taxon>Pezizomycotina</taxon>
        <taxon>Dothideomycetes</taxon>
        <taxon>Pleosporomycetidae</taxon>
        <taxon>Pleosporales</taxon>
        <taxon>Pleosporineae</taxon>
        <taxon>Didymellaceae</taxon>
        <taxon>Didymella</taxon>
    </lineage>
</organism>